<organism evidence="5 6">
    <name type="scientific">Agromyces tardus</name>
    <dbReference type="NCBI Taxonomy" id="2583849"/>
    <lineage>
        <taxon>Bacteria</taxon>
        <taxon>Bacillati</taxon>
        <taxon>Actinomycetota</taxon>
        <taxon>Actinomycetes</taxon>
        <taxon>Micrococcales</taxon>
        <taxon>Microbacteriaceae</taxon>
        <taxon>Agromyces</taxon>
    </lineage>
</organism>
<dbReference type="Pfam" id="PF12802">
    <property type="entry name" value="MarR_2"/>
    <property type="match status" value="1"/>
</dbReference>
<proteinExistence type="predicted"/>
<dbReference type="GO" id="GO:0003677">
    <property type="term" value="F:DNA binding"/>
    <property type="evidence" value="ECO:0007669"/>
    <property type="project" value="UniProtKB-KW"/>
</dbReference>
<dbReference type="InterPro" id="IPR000835">
    <property type="entry name" value="HTH_MarR-typ"/>
</dbReference>
<dbReference type="PANTHER" id="PTHR38465:SF2">
    <property type="entry name" value="HTH-TYPE TRANSCRIPTIONAL REGULATOR MMPR5"/>
    <property type="match status" value="1"/>
</dbReference>
<dbReference type="Gene3D" id="1.10.10.10">
    <property type="entry name" value="Winged helix-like DNA-binding domain superfamily/Winged helix DNA-binding domain"/>
    <property type="match status" value="1"/>
</dbReference>
<evidence type="ECO:0000259" key="4">
    <source>
        <dbReference type="Pfam" id="PF12802"/>
    </source>
</evidence>
<dbReference type="PANTHER" id="PTHR38465">
    <property type="entry name" value="HTH-TYPE TRANSCRIPTIONAL REGULATOR MJ1563-RELATED"/>
    <property type="match status" value="1"/>
</dbReference>
<dbReference type="Gene3D" id="1.10.287.160">
    <property type="entry name" value="HR1 repeat"/>
    <property type="match status" value="1"/>
</dbReference>
<dbReference type="InterPro" id="IPR036388">
    <property type="entry name" value="WH-like_DNA-bd_sf"/>
</dbReference>
<evidence type="ECO:0000256" key="1">
    <source>
        <dbReference type="ARBA" id="ARBA00023015"/>
    </source>
</evidence>
<dbReference type="OrthoDB" id="67158at2"/>
<protein>
    <submittedName>
        <fullName evidence="5">MarR family transcriptional regulator</fullName>
    </submittedName>
</protein>
<dbReference type="AlphaFoldDB" id="A0A3M8AL73"/>
<evidence type="ECO:0000313" key="6">
    <source>
        <dbReference type="Proteomes" id="UP000275048"/>
    </source>
</evidence>
<evidence type="ECO:0000256" key="2">
    <source>
        <dbReference type="ARBA" id="ARBA00023125"/>
    </source>
</evidence>
<dbReference type="Proteomes" id="UP000275048">
    <property type="component" value="Unassembled WGS sequence"/>
</dbReference>
<dbReference type="EMBL" id="RHHB01000002">
    <property type="protein sequence ID" value="RNB51948.1"/>
    <property type="molecule type" value="Genomic_DNA"/>
</dbReference>
<sequence length="169" mass="18623">MMRDEQGVADFVEQTASALTAAGFPRMPARVLMALMVAETRGLTAQELGDRLGVSAAGISGAVRYLQNVRMVHRVPQPGSRRAVYELPEHSWYTASIAKNPLYDHLGLLAERAVDAIGDADSLASQRVQEMHDFFAFIQKRMPQVLDEWEAERAVRAAGDGEAEQRGVR</sequence>
<reference evidence="5 6" key="1">
    <citation type="submission" date="2018-10" db="EMBL/GenBank/DDBJ databases">
        <title>Isolation, diversity and antibacterial activity of antinobacteria from the wheat rhizosphere soil.</title>
        <authorList>
            <person name="Sun T."/>
        </authorList>
    </citation>
    <scope>NUCLEOTIDE SEQUENCE [LARGE SCALE GENOMIC DNA]</scope>
    <source>
        <strain evidence="5 6">SJ-23</strain>
    </source>
</reference>
<evidence type="ECO:0000313" key="5">
    <source>
        <dbReference type="EMBL" id="RNB51948.1"/>
    </source>
</evidence>
<keyword evidence="6" id="KW-1185">Reference proteome</keyword>
<dbReference type="InterPro" id="IPR052362">
    <property type="entry name" value="HTH-GbsR_regulator"/>
</dbReference>
<dbReference type="SUPFAM" id="SSF46785">
    <property type="entry name" value="Winged helix' DNA-binding domain"/>
    <property type="match status" value="1"/>
</dbReference>
<accession>A0A3M8AL73</accession>
<feature type="domain" description="HTH marR-type" evidence="4">
    <location>
        <begin position="23"/>
        <end position="83"/>
    </location>
</feature>
<dbReference type="GO" id="GO:0003700">
    <property type="term" value="F:DNA-binding transcription factor activity"/>
    <property type="evidence" value="ECO:0007669"/>
    <property type="project" value="InterPro"/>
</dbReference>
<keyword evidence="3" id="KW-0804">Transcription</keyword>
<dbReference type="InterPro" id="IPR036390">
    <property type="entry name" value="WH_DNA-bd_sf"/>
</dbReference>
<evidence type="ECO:0000256" key="3">
    <source>
        <dbReference type="ARBA" id="ARBA00023163"/>
    </source>
</evidence>
<name>A0A3M8AL73_9MICO</name>
<keyword evidence="1" id="KW-0805">Transcription regulation</keyword>
<gene>
    <name evidence="5" type="ORF">EDM22_02280</name>
</gene>
<comment type="caution">
    <text evidence="5">The sequence shown here is derived from an EMBL/GenBank/DDBJ whole genome shotgun (WGS) entry which is preliminary data.</text>
</comment>
<keyword evidence="2" id="KW-0238">DNA-binding</keyword>